<dbReference type="PANTHER" id="PTHR42998:SF1">
    <property type="entry name" value="TYPE I RESTRICTION ENZYME HINDI METHYLASE SUBUNIT"/>
    <property type="match status" value="1"/>
</dbReference>
<dbReference type="KEGG" id="tmc:LMI_2935"/>
<dbReference type="GO" id="GO:0009307">
    <property type="term" value="P:DNA restriction-modification system"/>
    <property type="evidence" value="ECO:0007669"/>
    <property type="project" value="UniProtKB-KW"/>
</dbReference>
<keyword evidence="2" id="KW-0680">Restriction system</keyword>
<evidence type="ECO:0000256" key="2">
    <source>
        <dbReference type="ARBA" id="ARBA00022747"/>
    </source>
</evidence>
<accession>A0A098GJK7</accession>
<dbReference type="RefSeq" id="WP_231852173.1">
    <property type="nucleotide sequence ID" value="NZ_CP020614.1"/>
</dbReference>
<evidence type="ECO:0000313" key="7">
    <source>
        <dbReference type="Proteomes" id="UP000182998"/>
    </source>
</evidence>
<feature type="domain" description="N6 adenine-specific DNA methyltransferase N-terminal" evidence="3">
    <location>
        <begin position="10"/>
        <end position="147"/>
    </location>
</feature>
<gene>
    <name evidence="4" type="ORF">LMI_2935</name>
    <name evidence="5" type="ORF">SAMN02982997_02694</name>
</gene>
<reference evidence="5 7" key="3">
    <citation type="submission" date="2016-10" db="EMBL/GenBank/DDBJ databases">
        <authorList>
            <person name="Varghese N."/>
            <person name="Submissions S."/>
        </authorList>
    </citation>
    <scope>NUCLEOTIDE SEQUENCE [LARGE SCALE GENOMIC DNA]</scope>
    <source>
        <strain evidence="5 7">ATCC 33218</strain>
    </source>
</reference>
<protein>
    <submittedName>
        <fullName evidence="4">Putative type I restriction-modification system M subunit</fullName>
    </submittedName>
    <submittedName>
        <fullName evidence="5">Type I restriction enzyme M protein</fullName>
    </submittedName>
</protein>
<organism evidence="4 6">
    <name type="scientific">Legionella micdadei</name>
    <name type="common">Tatlockia micdadei</name>
    <dbReference type="NCBI Taxonomy" id="451"/>
    <lineage>
        <taxon>Bacteria</taxon>
        <taxon>Pseudomonadati</taxon>
        <taxon>Pseudomonadota</taxon>
        <taxon>Gammaproteobacteria</taxon>
        <taxon>Legionellales</taxon>
        <taxon>Legionellaceae</taxon>
        <taxon>Legionella</taxon>
    </lineage>
</organism>
<dbReference type="Gene3D" id="1.20.1260.30">
    <property type="match status" value="1"/>
</dbReference>
<keyword evidence="7" id="KW-1185">Reference proteome</keyword>
<dbReference type="EMBL" id="FMVN01000016">
    <property type="protein sequence ID" value="SCY73381.1"/>
    <property type="molecule type" value="Genomic_DNA"/>
</dbReference>
<sequence length="165" mass="19308">MTENQFLKSLEAKLWTAANKLLPSLDAAVYKHVVLGIIFLKYVSDSFETRREELRVAFANPEHDYYLGDDIEEDIIKEELENRDYYTEKNVFWVPRAARWHYLQDNIRLSLGTPLPLGGEFKGAGILIDDAMALIEAENPKLKKSLKRTSLSYRLIRLNWLIYWI</sequence>
<comment type="similarity">
    <text evidence="1">Belongs to the N(4)/N(6)-methyltransferase family.</text>
</comment>
<dbReference type="HOGENOM" id="CLU_013049_5_2_6"/>
<reference evidence="4" key="1">
    <citation type="submission" date="2014-09" db="EMBL/GenBank/DDBJ databases">
        <authorList>
            <person name="GOMEZ-VALERO Laura"/>
        </authorList>
    </citation>
    <scope>NUCLEOTIDE SEQUENCE</scope>
    <source>
        <strain evidence="4">ATCC33218</strain>
    </source>
</reference>
<dbReference type="AlphaFoldDB" id="A0A098GJK7"/>
<dbReference type="InterPro" id="IPR038333">
    <property type="entry name" value="T1MK-like_N_sf"/>
</dbReference>
<dbReference type="SUPFAM" id="SSF53335">
    <property type="entry name" value="S-adenosyl-L-methionine-dependent methyltransferases"/>
    <property type="match status" value="1"/>
</dbReference>
<evidence type="ECO:0000313" key="5">
    <source>
        <dbReference type="EMBL" id="SCY73381.1"/>
    </source>
</evidence>
<reference evidence="6" key="2">
    <citation type="submission" date="2014-09" db="EMBL/GenBank/DDBJ databases">
        <authorList>
            <person name="Gomez-Valero L."/>
        </authorList>
    </citation>
    <scope>NUCLEOTIDE SEQUENCE [LARGE SCALE GENOMIC DNA]</scope>
    <source>
        <strain evidence="6">ATCC33218</strain>
    </source>
</reference>
<dbReference type="Pfam" id="PF12161">
    <property type="entry name" value="HsdM_N"/>
    <property type="match status" value="1"/>
</dbReference>
<evidence type="ECO:0000313" key="4">
    <source>
        <dbReference type="EMBL" id="CEG62170.1"/>
    </source>
</evidence>
<dbReference type="Proteomes" id="UP000032414">
    <property type="component" value="Chromosome I"/>
</dbReference>
<dbReference type="PANTHER" id="PTHR42998">
    <property type="entry name" value="TYPE I RESTRICTION ENZYME HINDVIIP M PROTEIN-RELATED"/>
    <property type="match status" value="1"/>
</dbReference>
<dbReference type="Proteomes" id="UP000182998">
    <property type="component" value="Unassembled WGS sequence"/>
</dbReference>
<dbReference type="REBASE" id="95993">
    <property type="entry name" value="M.Tmi33218ORF2935P"/>
</dbReference>
<dbReference type="InterPro" id="IPR029063">
    <property type="entry name" value="SAM-dependent_MTases_sf"/>
</dbReference>
<dbReference type="EMBL" id="LN614830">
    <property type="protein sequence ID" value="CEG62170.1"/>
    <property type="molecule type" value="Genomic_DNA"/>
</dbReference>
<evidence type="ECO:0000259" key="3">
    <source>
        <dbReference type="Pfam" id="PF12161"/>
    </source>
</evidence>
<evidence type="ECO:0000256" key="1">
    <source>
        <dbReference type="ARBA" id="ARBA00006594"/>
    </source>
</evidence>
<proteinExistence type="inferred from homology"/>
<dbReference type="PATRIC" id="fig|451.8.peg.2524"/>
<dbReference type="InterPro" id="IPR052916">
    <property type="entry name" value="Type-I_RE_MTase_Subunit"/>
</dbReference>
<name>A0A098GJK7_LEGMI</name>
<evidence type="ECO:0000313" key="6">
    <source>
        <dbReference type="Proteomes" id="UP000032414"/>
    </source>
</evidence>
<dbReference type="InterPro" id="IPR022749">
    <property type="entry name" value="D12N6_MeTrfase_N"/>
</dbReference>